<evidence type="ECO:0000256" key="1">
    <source>
        <dbReference type="ARBA" id="ARBA00004370"/>
    </source>
</evidence>
<dbReference type="PANTHER" id="PTHR12668">
    <property type="entry name" value="TRANSMEMBRANE PROTEIN 14, 15"/>
    <property type="match status" value="1"/>
</dbReference>
<dbReference type="Pfam" id="PF03647">
    <property type="entry name" value="Tmemb_14"/>
    <property type="match status" value="1"/>
</dbReference>
<evidence type="ECO:0000313" key="7">
    <source>
        <dbReference type="EMBL" id="MDE48889.1"/>
    </source>
</evidence>
<dbReference type="InterPro" id="IPR044890">
    <property type="entry name" value="TMEM14_sf"/>
</dbReference>
<keyword evidence="5 6" id="KW-0472">Membrane</keyword>
<dbReference type="InterPro" id="IPR005349">
    <property type="entry name" value="TMEM14"/>
</dbReference>
<evidence type="ECO:0000256" key="6">
    <source>
        <dbReference type="SAM" id="Phobius"/>
    </source>
</evidence>
<proteinExistence type="inferred from homology"/>
<accession>A0A6G1SET9</accession>
<name>A0A6G1SET9_9ACAR</name>
<comment type="similarity">
    <text evidence="2">Belongs to the TMEM14 family.</text>
</comment>
<protein>
    <submittedName>
        <fullName evidence="7">Transmembrane protein 14C</fullName>
    </submittedName>
</protein>
<dbReference type="AlphaFoldDB" id="A0A6G1SET9"/>
<evidence type="ECO:0000256" key="3">
    <source>
        <dbReference type="ARBA" id="ARBA00022692"/>
    </source>
</evidence>
<dbReference type="GO" id="GO:0070453">
    <property type="term" value="P:regulation of heme biosynthetic process"/>
    <property type="evidence" value="ECO:0007669"/>
    <property type="project" value="TreeGrafter"/>
</dbReference>
<sequence length="132" mass="13861">MSESPSTTPSSTHATTITVFGATMPFDVFSATYAILVAAGGILGYAKAKSVPSLAAGLTFGALIGTGSYLEATQDNYWVTFAGSGLLGLMMTQRFLKSKKFMPAGLVSALSIGMVLRYSIRTYQLSREGSKP</sequence>
<evidence type="ECO:0000256" key="4">
    <source>
        <dbReference type="ARBA" id="ARBA00022989"/>
    </source>
</evidence>
<organism evidence="7">
    <name type="scientific">Aceria tosichella</name>
    <name type="common">wheat curl mite</name>
    <dbReference type="NCBI Taxonomy" id="561515"/>
    <lineage>
        <taxon>Eukaryota</taxon>
        <taxon>Metazoa</taxon>
        <taxon>Ecdysozoa</taxon>
        <taxon>Arthropoda</taxon>
        <taxon>Chelicerata</taxon>
        <taxon>Arachnida</taxon>
        <taxon>Acari</taxon>
        <taxon>Acariformes</taxon>
        <taxon>Trombidiformes</taxon>
        <taxon>Prostigmata</taxon>
        <taxon>Eupodina</taxon>
        <taxon>Eriophyoidea</taxon>
        <taxon>Eriophyidae</taxon>
        <taxon>Eriophyinae</taxon>
        <taxon>Aceriini</taxon>
        <taxon>Aceria</taxon>
    </lineage>
</organism>
<evidence type="ECO:0000256" key="5">
    <source>
        <dbReference type="ARBA" id="ARBA00023136"/>
    </source>
</evidence>
<keyword evidence="4 6" id="KW-1133">Transmembrane helix</keyword>
<feature type="transmembrane region" description="Helical" evidence="6">
    <location>
        <begin position="101"/>
        <end position="120"/>
    </location>
</feature>
<feature type="transmembrane region" description="Helical" evidence="6">
    <location>
        <begin position="53"/>
        <end position="70"/>
    </location>
</feature>
<gene>
    <name evidence="7" type="primary">Tmem14c</name>
    <name evidence="7" type="ORF">g.17213</name>
</gene>
<evidence type="ECO:0000256" key="2">
    <source>
        <dbReference type="ARBA" id="ARBA00007590"/>
    </source>
</evidence>
<dbReference type="Gene3D" id="1.10.10.1740">
    <property type="entry name" value="Transmembrane protein 14-like"/>
    <property type="match status" value="1"/>
</dbReference>
<keyword evidence="3 6" id="KW-0812">Transmembrane</keyword>
<dbReference type="EMBL" id="GGYP01004118">
    <property type="protein sequence ID" value="MDE48889.1"/>
    <property type="molecule type" value="Transcribed_RNA"/>
</dbReference>
<reference evidence="7" key="1">
    <citation type="submission" date="2018-10" db="EMBL/GenBank/DDBJ databases">
        <title>Transcriptome assembly of Aceria tosichella (Wheat curl mite) Type 2.</title>
        <authorList>
            <person name="Scully E.D."/>
            <person name="Geib S.M."/>
            <person name="Palmer N.A."/>
            <person name="Gupta A.K."/>
            <person name="Sarath G."/>
            <person name="Tatineni S."/>
        </authorList>
    </citation>
    <scope>NUCLEOTIDE SEQUENCE</scope>
    <source>
        <strain evidence="7">LincolnNE</strain>
    </source>
</reference>
<dbReference type="GO" id="GO:0031966">
    <property type="term" value="C:mitochondrial membrane"/>
    <property type="evidence" value="ECO:0007669"/>
    <property type="project" value="TreeGrafter"/>
</dbReference>
<comment type="subcellular location">
    <subcellularLocation>
        <location evidence="1">Membrane</location>
    </subcellularLocation>
</comment>
<dbReference type="PANTHER" id="PTHR12668:SF43">
    <property type="entry name" value="TRANSMEMBRANE PROTEIN 14 HOMOLOG"/>
    <property type="match status" value="1"/>
</dbReference>